<dbReference type="Gene3D" id="3.40.50.1820">
    <property type="entry name" value="alpha/beta hydrolase"/>
    <property type="match status" value="1"/>
</dbReference>
<feature type="compositionally biased region" description="Low complexity" evidence="2">
    <location>
        <begin position="21"/>
        <end position="36"/>
    </location>
</feature>
<dbReference type="Pfam" id="PF07859">
    <property type="entry name" value="Abhydrolase_3"/>
    <property type="match status" value="1"/>
</dbReference>
<proteinExistence type="predicted"/>
<evidence type="ECO:0000256" key="1">
    <source>
        <dbReference type="ARBA" id="ARBA00022801"/>
    </source>
</evidence>
<gene>
    <name evidence="4" type="ORF">K452DRAFT_236425</name>
</gene>
<dbReference type="SUPFAM" id="SSF53474">
    <property type="entry name" value="alpha/beta-Hydrolases"/>
    <property type="match status" value="1"/>
</dbReference>
<dbReference type="EMBL" id="ML995507">
    <property type="protein sequence ID" value="KAF2137106.1"/>
    <property type="molecule type" value="Genomic_DNA"/>
</dbReference>
<dbReference type="AlphaFoldDB" id="A0A6A6AZM7"/>
<dbReference type="InterPro" id="IPR029058">
    <property type="entry name" value="AB_hydrolase_fold"/>
</dbReference>
<reference evidence="4" key="1">
    <citation type="journal article" date="2020" name="Stud. Mycol.">
        <title>101 Dothideomycetes genomes: a test case for predicting lifestyles and emergence of pathogens.</title>
        <authorList>
            <person name="Haridas S."/>
            <person name="Albert R."/>
            <person name="Binder M."/>
            <person name="Bloem J."/>
            <person name="Labutti K."/>
            <person name="Salamov A."/>
            <person name="Andreopoulos B."/>
            <person name="Baker S."/>
            <person name="Barry K."/>
            <person name="Bills G."/>
            <person name="Bluhm B."/>
            <person name="Cannon C."/>
            <person name="Castanera R."/>
            <person name="Culley D."/>
            <person name="Daum C."/>
            <person name="Ezra D."/>
            <person name="Gonzalez J."/>
            <person name="Henrissat B."/>
            <person name="Kuo A."/>
            <person name="Liang C."/>
            <person name="Lipzen A."/>
            <person name="Lutzoni F."/>
            <person name="Magnuson J."/>
            <person name="Mondo S."/>
            <person name="Nolan M."/>
            <person name="Ohm R."/>
            <person name="Pangilinan J."/>
            <person name="Park H.-J."/>
            <person name="Ramirez L."/>
            <person name="Alfaro M."/>
            <person name="Sun H."/>
            <person name="Tritt A."/>
            <person name="Yoshinaga Y."/>
            <person name="Zwiers L.-H."/>
            <person name="Turgeon B."/>
            <person name="Goodwin S."/>
            <person name="Spatafora J."/>
            <person name="Crous P."/>
            <person name="Grigoriev I."/>
        </authorList>
    </citation>
    <scope>NUCLEOTIDE SEQUENCE</scope>
    <source>
        <strain evidence="4">CBS 121167</strain>
    </source>
</reference>
<feature type="region of interest" description="Disordered" evidence="2">
    <location>
        <begin position="1"/>
        <end position="36"/>
    </location>
</feature>
<dbReference type="Proteomes" id="UP000799438">
    <property type="component" value="Unassembled WGS sequence"/>
</dbReference>
<organism evidence="4 5">
    <name type="scientific">Aplosporella prunicola CBS 121167</name>
    <dbReference type="NCBI Taxonomy" id="1176127"/>
    <lineage>
        <taxon>Eukaryota</taxon>
        <taxon>Fungi</taxon>
        <taxon>Dikarya</taxon>
        <taxon>Ascomycota</taxon>
        <taxon>Pezizomycotina</taxon>
        <taxon>Dothideomycetes</taxon>
        <taxon>Dothideomycetes incertae sedis</taxon>
        <taxon>Botryosphaeriales</taxon>
        <taxon>Aplosporellaceae</taxon>
        <taxon>Aplosporella</taxon>
    </lineage>
</organism>
<accession>A0A6A6AZM7</accession>
<keyword evidence="1" id="KW-0378">Hydrolase</keyword>
<evidence type="ECO:0000256" key="2">
    <source>
        <dbReference type="SAM" id="MobiDB-lite"/>
    </source>
</evidence>
<protein>
    <recommendedName>
        <fullName evidence="3">Alpha/beta hydrolase fold-3 domain-containing protein</fullName>
    </recommendedName>
</protein>
<sequence>MRDGHLNPARVHKPPHRTTDSTDTAANTNANPAASGSGSPLVILIHGGGYCAGTYEQATPLARILARTYNATAITISHRFAPDHPFPTPAHDAIDAVAWLASHAADSGIGADTAAGFVVGGGSSGASLAGVAVQAWLDAGKEPRVSGVWLQMPSFLDPSIVPDKWKTLHFAREQNAAAPVLNAESLAYLKELYRADVGSALFSPVGSGGFLTEGRMMPRTYIMVCGMDPVRDDGLVYEKMLREKGVLTRLDVYAGVPHGVGLFAKAGLEKAKRAERDGVLAFGWLLGREVGVEEVQRAVDGA</sequence>
<dbReference type="GO" id="GO:0016787">
    <property type="term" value="F:hydrolase activity"/>
    <property type="evidence" value="ECO:0007669"/>
    <property type="project" value="UniProtKB-KW"/>
</dbReference>
<dbReference type="GeneID" id="54295004"/>
<keyword evidence="5" id="KW-1185">Reference proteome</keyword>
<dbReference type="OrthoDB" id="408631at2759"/>
<dbReference type="InterPro" id="IPR050300">
    <property type="entry name" value="GDXG_lipolytic_enzyme"/>
</dbReference>
<evidence type="ECO:0000259" key="3">
    <source>
        <dbReference type="Pfam" id="PF07859"/>
    </source>
</evidence>
<dbReference type="PANTHER" id="PTHR48081">
    <property type="entry name" value="AB HYDROLASE SUPERFAMILY PROTEIN C4A8.06C"/>
    <property type="match status" value="1"/>
</dbReference>
<dbReference type="RefSeq" id="XP_033392824.1">
    <property type="nucleotide sequence ID" value="XM_033537508.1"/>
</dbReference>
<name>A0A6A6AZM7_9PEZI</name>
<dbReference type="InterPro" id="IPR013094">
    <property type="entry name" value="AB_hydrolase_3"/>
</dbReference>
<feature type="domain" description="Alpha/beta hydrolase fold-3" evidence="3">
    <location>
        <begin position="42"/>
        <end position="260"/>
    </location>
</feature>
<evidence type="ECO:0000313" key="5">
    <source>
        <dbReference type="Proteomes" id="UP000799438"/>
    </source>
</evidence>
<evidence type="ECO:0000313" key="4">
    <source>
        <dbReference type="EMBL" id="KAF2137106.1"/>
    </source>
</evidence>
<dbReference type="PANTHER" id="PTHR48081:SF8">
    <property type="entry name" value="ALPHA_BETA HYDROLASE FOLD-3 DOMAIN-CONTAINING PROTEIN-RELATED"/>
    <property type="match status" value="1"/>
</dbReference>